<dbReference type="InParanoid" id="A0A1Y1UHK2"/>
<evidence type="ECO:0000313" key="4">
    <source>
        <dbReference type="Proteomes" id="UP000193218"/>
    </source>
</evidence>
<keyword evidence="2" id="KW-0732">Signal</keyword>
<evidence type="ECO:0000313" key="3">
    <source>
        <dbReference type="EMBL" id="ORX36954.1"/>
    </source>
</evidence>
<keyword evidence="4" id="KW-1185">Reference proteome</keyword>
<reference evidence="3 4" key="1">
    <citation type="submission" date="2017-03" db="EMBL/GenBank/DDBJ databases">
        <title>Widespread Adenine N6-methylation of Active Genes in Fungi.</title>
        <authorList>
            <consortium name="DOE Joint Genome Institute"/>
            <person name="Mondo S.J."/>
            <person name="Dannebaum R.O."/>
            <person name="Kuo R.C."/>
            <person name="Louie K.B."/>
            <person name="Bewick A.J."/>
            <person name="Labutti K."/>
            <person name="Haridas S."/>
            <person name="Kuo A."/>
            <person name="Salamov A."/>
            <person name="Ahrendt S.R."/>
            <person name="Lau R."/>
            <person name="Bowen B.P."/>
            <person name="Lipzen A."/>
            <person name="Sullivan W."/>
            <person name="Andreopoulos W.B."/>
            <person name="Clum A."/>
            <person name="Lindquist E."/>
            <person name="Daum C."/>
            <person name="Northen T.R."/>
            <person name="Ramamoorthy G."/>
            <person name="Schmitz R.J."/>
            <person name="Gryganskyi A."/>
            <person name="Culley D."/>
            <person name="Magnuson J."/>
            <person name="James T.Y."/>
            <person name="O'Malley M.A."/>
            <person name="Stajich J.E."/>
            <person name="Spatafora J.W."/>
            <person name="Visel A."/>
            <person name="Grigoriev I.V."/>
        </authorList>
    </citation>
    <scope>NUCLEOTIDE SEQUENCE [LARGE SCALE GENOMIC DNA]</scope>
    <source>
        <strain evidence="3 4">NRRL Y-17943</strain>
    </source>
</reference>
<comment type="caution">
    <text evidence="3">The sequence shown here is derived from an EMBL/GenBank/DDBJ whole genome shotgun (WGS) entry which is preliminary data.</text>
</comment>
<sequence>MRALLALHALTGVMLTTRASAASSSSYPLYHRFIPSSAASVPEFEPYGDITLDFDQQPVGRFEPFGSRAPLTDDGAGTYQLGLKVGEDMLMTSTKSCYTSAPQVYTFSLSLPDPESPPQSLNLKLANIPASGECPKGWYAAGDRLTLPGGIATGVEINLPTKVQGPSLSPPPSLDKATGKVKEPEPEKTFFQKYWLAIVGIGFFAFSLLGPAPPEGR</sequence>
<dbReference type="Pfam" id="PF21203">
    <property type="entry name" value="ECM10"/>
    <property type="match status" value="1"/>
</dbReference>
<dbReference type="EMBL" id="NBSH01000007">
    <property type="protein sequence ID" value="ORX36954.1"/>
    <property type="molecule type" value="Genomic_DNA"/>
</dbReference>
<feature type="region of interest" description="Disordered" evidence="1">
    <location>
        <begin position="162"/>
        <end position="182"/>
    </location>
</feature>
<dbReference type="GeneID" id="33557854"/>
<feature type="chain" id="PRO_5012960061" description="ER membrane protein complex subunit 10" evidence="2">
    <location>
        <begin position="22"/>
        <end position="217"/>
    </location>
</feature>
<name>A0A1Y1UHK2_9TREE</name>
<evidence type="ECO:0008006" key="5">
    <source>
        <dbReference type="Google" id="ProtNLM"/>
    </source>
</evidence>
<protein>
    <recommendedName>
        <fullName evidence="5">ER membrane protein complex subunit 10</fullName>
    </recommendedName>
</protein>
<gene>
    <name evidence="3" type="ORF">BD324DRAFT_627825</name>
</gene>
<organism evidence="3 4">
    <name type="scientific">Kockovaella imperatae</name>
    <dbReference type="NCBI Taxonomy" id="4999"/>
    <lineage>
        <taxon>Eukaryota</taxon>
        <taxon>Fungi</taxon>
        <taxon>Dikarya</taxon>
        <taxon>Basidiomycota</taxon>
        <taxon>Agaricomycotina</taxon>
        <taxon>Tremellomycetes</taxon>
        <taxon>Tremellales</taxon>
        <taxon>Cuniculitremaceae</taxon>
        <taxon>Kockovaella</taxon>
    </lineage>
</organism>
<dbReference type="STRING" id="4999.A0A1Y1UHK2"/>
<evidence type="ECO:0000256" key="1">
    <source>
        <dbReference type="SAM" id="MobiDB-lite"/>
    </source>
</evidence>
<dbReference type="AlphaFoldDB" id="A0A1Y1UHK2"/>
<evidence type="ECO:0000256" key="2">
    <source>
        <dbReference type="SAM" id="SignalP"/>
    </source>
</evidence>
<dbReference type="RefSeq" id="XP_021871023.1">
    <property type="nucleotide sequence ID" value="XM_022016045.1"/>
</dbReference>
<feature type="signal peptide" evidence="2">
    <location>
        <begin position="1"/>
        <end position="21"/>
    </location>
</feature>
<dbReference type="OrthoDB" id="1894652at2759"/>
<accession>A0A1Y1UHK2</accession>
<proteinExistence type="predicted"/>
<dbReference type="Proteomes" id="UP000193218">
    <property type="component" value="Unassembled WGS sequence"/>
</dbReference>